<accession>A0A0P6XVY9</accession>
<keyword evidence="1" id="KW-0812">Transmembrane</keyword>
<organism evidence="3 4">
    <name type="scientific">Leptolinea tardivitalis</name>
    <dbReference type="NCBI Taxonomy" id="229920"/>
    <lineage>
        <taxon>Bacteria</taxon>
        <taxon>Bacillati</taxon>
        <taxon>Chloroflexota</taxon>
        <taxon>Anaerolineae</taxon>
        <taxon>Anaerolineales</taxon>
        <taxon>Anaerolineaceae</taxon>
        <taxon>Leptolinea</taxon>
    </lineage>
</organism>
<keyword evidence="4" id="KW-1185">Reference proteome</keyword>
<dbReference type="Proteomes" id="UP000050430">
    <property type="component" value="Unassembled WGS sequence"/>
</dbReference>
<dbReference type="STRING" id="229920.ADM99_04835"/>
<dbReference type="RefSeq" id="WP_062421979.1">
    <property type="nucleotide sequence ID" value="NZ_BBYA01000009.1"/>
</dbReference>
<dbReference type="OrthoDB" id="166495at2"/>
<keyword evidence="1" id="KW-0472">Membrane</keyword>
<dbReference type="Pfam" id="PF00932">
    <property type="entry name" value="LTD"/>
    <property type="match status" value="1"/>
</dbReference>
<reference evidence="3 4" key="1">
    <citation type="submission" date="2015-07" db="EMBL/GenBank/DDBJ databases">
        <title>Genome sequence of Leptolinea tardivitalis DSM 16556.</title>
        <authorList>
            <person name="Hemp J."/>
            <person name="Ward L.M."/>
            <person name="Pace L.A."/>
            <person name="Fischer W.W."/>
        </authorList>
    </citation>
    <scope>NUCLEOTIDE SEQUENCE [LARGE SCALE GENOMIC DNA]</scope>
    <source>
        <strain evidence="3 4">YMTK-2</strain>
    </source>
</reference>
<dbReference type="EMBL" id="LGCK01000006">
    <property type="protein sequence ID" value="KPL73502.1"/>
    <property type="molecule type" value="Genomic_DNA"/>
</dbReference>
<dbReference type="SUPFAM" id="SSF74853">
    <property type="entry name" value="Lamin A/C globular tail domain"/>
    <property type="match status" value="1"/>
</dbReference>
<gene>
    <name evidence="3" type="ORF">ADM99_04835</name>
</gene>
<feature type="domain" description="LTD" evidence="2">
    <location>
        <begin position="116"/>
        <end position="218"/>
    </location>
</feature>
<evidence type="ECO:0000256" key="1">
    <source>
        <dbReference type="SAM" id="Phobius"/>
    </source>
</evidence>
<protein>
    <recommendedName>
        <fullName evidence="2">LTD domain-containing protein</fullName>
    </recommendedName>
</protein>
<dbReference type="InterPro" id="IPR036415">
    <property type="entry name" value="Lamin_tail_dom_sf"/>
</dbReference>
<sequence>MSINQIQHGGYCIAKIVLLFHQSVMNPWKRLLFYLILNAIVSAVTTLTVLTIWDRNHQTAAVIQPVSQLAATVTQQAASLKISTPSPAVTAGSAGTVVATKPGTPAEVGTATPKAAANTGDIQIENVFGVGDLNTEVVLLKRTGNGELWLTGWRLEDENNHRYVLPELMLNKDGAIKVYTKPGTNSVIELHMGIKEAIWSSGELVSLMDQNGAVRATYRIP</sequence>
<evidence type="ECO:0000313" key="3">
    <source>
        <dbReference type="EMBL" id="KPL73502.1"/>
    </source>
</evidence>
<name>A0A0P6XVY9_9CHLR</name>
<evidence type="ECO:0000259" key="2">
    <source>
        <dbReference type="Pfam" id="PF00932"/>
    </source>
</evidence>
<proteinExistence type="predicted"/>
<feature type="transmembrane region" description="Helical" evidence="1">
    <location>
        <begin position="31"/>
        <end position="53"/>
    </location>
</feature>
<dbReference type="AlphaFoldDB" id="A0A0P6XVY9"/>
<dbReference type="Gene3D" id="2.60.40.1260">
    <property type="entry name" value="Lamin Tail domain"/>
    <property type="match status" value="1"/>
</dbReference>
<dbReference type="InterPro" id="IPR001322">
    <property type="entry name" value="Lamin_tail_dom"/>
</dbReference>
<keyword evidence="1" id="KW-1133">Transmembrane helix</keyword>
<evidence type="ECO:0000313" key="4">
    <source>
        <dbReference type="Proteomes" id="UP000050430"/>
    </source>
</evidence>
<comment type="caution">
    <text evidence="3">The sequence shown here is derived from an EMBL/GenBank/DDBJ whole genome shotgun (WGS) entry which is preliminary data.</text>
</comment>